<dbReference type="PANTHER" id="PTHR38899">
    <property type="entry name" value="DOMAIN OOKINETE PROTEIN, PUTATIVE-RELATED"/>
    <property type="match status" value="1"/>
</dbReference>
<dbReference type="PANTHER" id="PTHR38899:SF1">
    <property type="entry name" value="PROTEIN KINASE"/>
    <property type="match status" value="1"/>
</dbReference>
<name>A0A1V0SHA6_9VIRU</name>
<organism evidence="1">
    <name type="scientific">Hokovirus HKV1</name>
    <dbReference type="NCBI Taxonomy" id="1977638"/>
    <lineage>
        <taxon>Viruses</taxon>
        <taxon>Varidnaviria</taxon>
        <taxon>Bamfordvirae</taxon>
        <taxon>Nucleocytoviricota</taxon>
        <taxon>Megaviricetes</taxon>
        <taxon>Imitervirales</taxon>
        <taxon>Mimiviridae</taxon>
        <taxon>Klosneuvirinae</taxon>
        <taxon>Hokovirus</taxon>
    </lineage>
</organism>
<protein>
    <submittedName>
        <fullName evidence="1">Uncharacterized protein</fullName>
    </submittedName>
</protein>
<dbReference type="EMBL" id="KY684106">
    <property type="protein sequence ID" value="ARF11102.1"/>
    <property type="molecule type" value="Genomic_DNA"/>
</dbReference>
<gene>
    <name evidence="1" type="ORF">Hokovirus_4_76</name>
</gene>
<proteinExistence type="predicted"/>
<accession>A0A1V0SHA6</accession>
<sequence>METLIFIDWDDTLFPTTWLTKNNININDKKYTKFFTLLDEIIDNFFTLIITTGKIFIVTNATLNWIKISSNILPKTLQHLKNIKIISAKQTYQYTYPNNVHLWKKLCFKKIANKHMQQNKINNIISIGDAMYEYNALINLYFSSHKKYLKAIKFIQYSEYEHIIEQITILCQNIKNIINHKQHLDLTFNKNDKKNENIY</sequence>
<reference evidence="1" key="1">
    <citation type="journal article" date="2017" name="Science">
        <title>Giant viruses with an expanded complement of translation system components.</title>
        <authorList>
            <person name="Schulz F."/>
            <person name="Yutin N."/>
            <person name="Ivanova N.N."/>
            <person name="Ortega D.R."/>
            <person name="Lee T.K."/>
            <person name="Vierheilig J."/>
            <person name="Daims H."/>
            <person name="Horn M."/>
            <person name="Wagner M."/>
            <person name="Jensen G.J."/>
            <person name="Kyrpides N.C."/>
            <person name="Koonin E.V."/>
            <person name="Woyke T."/>
        </authorList>
    </citation>
    <scope>NUCLEOTIDE SEQUENCE</scope>
    <source>
        <strain evidence="1">HKV1</strain>
    </source>
</reference>
<evidence type="ECO:0000313" key="1">
    <source>
        <dbReference type="EMBL" id="ARF11102.1"/>
    </source>
</evidence>
<dbReference type="InterPro" id="IPR036412">
    <property type="entry name" value="HAD-like_sf"/>
</dbReference>
<dbReference type="SUPFAM" id="SSF56784">
    <property type="entry name" value="HAD-like"/>
    <property type="match status" value="1"/>
</dbReference>